<reference evidence="13 14" key="1">
    <citation type="submission" date="2016-11" db="EMBL/GenBank/DDBJ databases">
        <authorList>
            <person name="Jaros S."/>
            <person name="Januszkiewicz K."/>
            <person name="Wedrychowicz H."/>
        </authorList>
    </citation>
    <scope>NUCLEOTIDE SEQUENCE [LARGE SCALE GENOMIC DNA]</scope>
    <source>
        <strain evidence="13 14">DSM 19022</strain>
    </source>
</reference>
<feature type="domain" description="Histidine kinase" evidence="11">
    <location>
        <begin position="234"/>
        <end position="447"/>
    </location>
</feature>
<sequence length="447" mass="51133">MPISLKLSADWGIDSMDKLKLKWKIFIYLIGFCVLLLAILWIFQTIFLSDMYKLIRKREIEKAISLVGKNISSPDLQNILYELEMNKEITVKPTKEFAPPIRPVPPAPDKHNRGPETITKVHEYVLDDGSKISLTFYAMITPVDSTISTLQMQLLIITGIMVLLATMLAIIISKRISNPIEQINESAKALALGNYETKFHGKGYLEIKELSDTLNTAATELSKVERLRRELMANVSHDLRTPLALIYSYAEMMHDFPDEVTPEQSQIIMDETKRLTSLVNDMLDISLLESGASKLNKMNYNLTESLRKTIKRMNELVKNEGYNLDFEYSEDISILADEVKMTQVFYNLLLNAITHCGEDKTVIVRQIVKRNSVRIEVIDHGEGIEEGDLPYIWERYYKVDKKHKRPIMGTGLGLSIVKTVIEMHNGKYGVESEKGKGSVFWFEINFE</sequence>
<keyword evidence="8 10" id="KW-0472">Membrane</keyword>
<keyword evidence="4" id="KW-0597">Phosphoprotein</keyword>
<dbReference type="GO" id="GO:0000155">
    <property type="term" value="F:phosphorelay sensor kinase activity"/>
    <property type="evidence" value="ECO:0007669"/>
    <property type="project" value="InterPro"/>
</dbReference>
<gene>
    <name evidence="13" type="ORF">SAMN02745176_01031</name>
</gene>
<feature type="transmembrane region" description="Helical" evidence="10">
    <location>
        <begin position="154"/>
        <end position="172"/>
    </location>
</feature>
<evidence type="ECO:0000256" key="6">
    <source>
        <dbReference type="ARBA" id="ARBA00022777"/>
    </source>
</evidence>
<evidence type="ECO:0000256" key="10">
    <source>
        <dbReference type="SAM" id="Phobius"/>
    </source>
</evidence>
<dbReference type="Pfam" id="PF00512">
    <property type="entry name" value="HisKA"/>
    <property type="match status" value="1"/>
</dbReference>
<dbReference type="PRINTS" id="PR00344">
    <property type="entry name" value="BCTRLSENSOR"/>
</dbReference>
<keyword evidence="10" id="KW-0812">Transmembrane</keyword>
<evidence type="ECO:0000256" key="5">
    <source>
        <dbReference type="ARBA" id="ARBA00022679"/>
    </source>
</evidence>
<dbReference type="PROSITE" id="PS50885">
    <property type="entry name" value="HAMP"/>
    <property type="match status" value="1"/>
</dbReference>
<dbReference type="CDD" id="cd06225">
    <property type="entry name" value="HAMP"/>
    <property type="match status" value="1"/>
</dbReference>
<evidence type="ECO:0000313" key="13">
    <source>
        <dbReference type="EMBL" id="SHI68639.1"/>
    </source>
</evidence>
<evidence type="ECO:0000313" key="14">
    <source>
        <dbReference type="Proteomes" id="UP000184442"/>
    </source>
</evidence>
<evidence type="ECO:0000256" key="4">
    <source>
        <dbReference type="ARBA" id="ARBA00022553"/>
    </source>
</evidence>
<dbReference type="AlphaFoldDB" id="A0A1M6D606"/>
<dbReference type="Pfam" id="PF02518">
    <property type="entry name" value="HATPase_c"/>
    <property type="match status" value="1"/>
</dbReference>
<dbReference type="InterPro" id="IPR004358">
    <property type="entry name" value="Sig_transdc_His_kin-like_C"/>
</dbReference>
<dbReference type="PANTHER" id="PTHR45453">
    <property type="entry name" value="PHOSPHATE REGULON SENSOR PROTEIN PHOR"/>
    <property type="match status" value="1"/>
</dbReference>
<dbReference type="FunFam" id="3.30.565.10:FF:000006">
    <property type="entry name" value="Sensor histidine kinase WalK"/>
    <property type="match status" value="1"/>
</dbReference>
<dbReference type="PROSITE" id="PS50109">
    <property type="entry name" value="HIS_KIN"/>
    <property type="match status" value="1"/>
</dbReference>
<dbReference type="SUPFAM" id="SSF47384">
    <property type="entry name" value="Homodimeric domain of signal transducing histidine kinase"/>
    <property type="match status" value="1"/>
</dbReference>
<keyword evidence="5" id="KW-0808">Transferase</keyword>
<name>A0A1M6D606_9FIRM</name>
<dbReference type="Proteomes" id="UP000184442">
    <property type="component" value="Unassembled WGS sequence"/>
</dbReference>
<protein>
    <recommendedName>
        <fullName evidence="3">histidine kinase</fullName>
        <ecNumber evidence="3">2.7.13.3</ecNumber>
    </recommendedName>
</protein>
<dbReference type="InterPro" id="IPR036097">
    <property type="entry name" value="HisK_dim/P_sf"/>
</dbReference>
<comment type="subcellular location">
    <subcellularLocation>
        <location evidence="2">Membrane</location>
    </subcellularLocation>
</comment>
<evidence type="ECO:0000256" key="1">
    <source>
        <dbReference type="ARBA" id="ARBA00000085"/>
    </source>
</evidence>
<dbReference type="Gene3D" id="6.10.340.10">
    <property type="match status" value="1"/>
</dbReference>
<keyword evidence="7" id="KW-0902">Two-component regulatory system</keyword>
<dbReference type="GO" id="GO:0016036">
    <property type="term" value="P:cellular response to phosphate starvation"/>
    <property type="evidence" value="ECO:0007669"/>
    <property type="project" value="TreeGrafter"/>
</dbReference>
<evidence type="ECO:0000256" key="2">
    <source>
        <dbReference type="ARBA" id="ARBA00004370"/>
    </source>
</evidence>
<organism evidence="13 14">
    <name type="scientific">Lutispora thermophila DSM 19022</name>
    <dbReference type="NCBI Taxonomy" id="1122184"/>
    <lineage>
        <taxon>Bacteria</taxon>
        <taxon>Bacillati</taxon>
        <taxon>Bacillota</taxon>
        <taxon>Clostridia</taxon>
        <taxon>Lutisporales</taxon>
        <taxon>Lutisporaceae</taxon>
        <taxon>Lutispora</taxon>
    </lineage>
</organism>
<dbReference type="EC" id="2.7.13.3" evidence="3"/>
<dbReference type="InterPro" id="IPR003660">
    <property type="entry name" value="HAMP_dom"/>
</dbReference>
<evidence type="ECO:0000259" key="12">
    <source>
        <dbReference type="PROSITE" id="PS50885"/>
    </source>
</evidence>
<dbReference type="CDD" id="cd00082">
    <property type="entry name" value="HisKA"/>
    <property type="match status" value="1"/>
</dbReference>
<dbReference type="GO" id="GO:0005886">
    <property type="term" value="C:plasma membrane"/>
    <property type="evidence" value="ECO:0007669"/>
    <property type="project" value="TreeGrafter"/>
</dbReference>
<dbReference type="GO" id="GO:0004721">
    <property type="term" value="F:phosphoprotein phosphatase activity"/>
    <property type="evidence" value="ECO:0007669"/>
    <property type="project" value="TreeGrafter"/>
</dbReference>
<dbReference type="InterPro" id="IPR005467">
    <property type="entry name" value="His_kinase_dom"/>
</dbReference>
<feature type="domain" description="HAMP" evidence="12">
    <location>
        <begin position="174"/>
        <end position="226"/>
    </location>
</feature>
<evidence type="ECO:0000259" key="11">
    <source>
        <dbReference type="PROSITE" id="PS50109"/>
    </source>
</evidence>
<dbReference type="InterPro" id="IPR003661">
    <property type="entry name" value="HisK_dim/P_dom"/>
</dbReference>
<dbReference type="Pfam" id="PF00672">
    <property type="entry name" value="HAMP"/>
    <property type="match status" value="1"/>
</dbReference>
<dbReference type="PANTHER" id="PTHR45453:SF1">
    <property type="entry name" value="PHOSPHATE REGULON SENSOR PROTEIN PHOR"/>
    <property type="match status" value="1"/>
</dbReference>
<dbReference type="Gene3D" id="1.10.287.130">
    <property type="match status" value="1"/>
</dbReference>
<evidence type="ECO:0000256" key="7">
    <source>
        <dbReference type="ARBA" id="ARBA00023012"/>
    </source>
</evidence>
<dbReference type="InterPro" id="IPR036890">
    <property type="entry name" value="HATPase_C_sf"/>
</dbReference>
<dbReference type="InterPro" id="IPR003594">
    <property type="entry name" value="HATPase_dom"/>
</dbReference>
<evidence type="ECO:0000256" key="9">
    <source>
        <dbReference type="SAM" id="Coils"/>
    </source>
</evidence>
<dbReference type="SMART" id="SM00387">
    <property type="entry name" value="HATPase_c"/>
    <property type="match status" value="1"/>
</dbReference>
<proteinExistence type="predicted"/>
<keyword evidence="9" id="KW-0175">Coiled coil</keyword>
<dbReference type="EMBL" id="FQZS01000006">
    <property type="protein sequence ID" value="SHI68639.1"/>
    <property type="molecule type" value="Genomic_DNA"/>
</dbReference>
<accession>A0A1M6D606</accession>
<comment type="catalytic activity">
    <reaction evidence="1">
        <text>ATP + protein L-histidine = ADP + protein N-phospho-L-histidine.</text>
        <dbReference type="EC" id="2.7.13.3"/>
    </reaction>
</comment>
<dbReference type="SUPFAM" id="SSF55874">
    <property type="entry name" value="ATPase domain of HSP90 chaperone/DNA topoisomerase II/histidine kinase"/>
    <property type="match status" value="1"/>
</dbReference>
<dbReference type="Gene3D" id="3.30.565.10">
    <property type="entry name" value="Histidine kinase-like ATPase, C-terminal domain"/>
    <property type="match status" value="1"/>
</dbReference>
<keyword evidence="6 13" id="KW-0418">Kinase</keyword>
<feature type="coiled-coil region" evidence="9">
    <location>
        <begin position="207"/>
        <end position="234"/>
    </location>
</feature>
<evidence type="ECO:0000256" key="3">
    <source>
        <dbReference type="ARBA" id="ARBA00012438"/>
    </source>
</evidence>
<dbReference type="InterPro" id="IPR050351">
    <property type="entry name" value="BphY/WalK/GraS-like"/>
</dbReference>
<feature type="transmembrane region" description="Helical" evidence="10">
    <location>
        <begin position="25"/>
        <end position="48"/>
    </location>
</feature>
<keyword evidence="10" id="KW-1133">Transmembrane helix</keyword>
<dbReference type="SMART" id="SM00388">
    <property type="entry name" value="HisKA"/>
    <property type="match status" value="1"/>
</dbReference>
<evidence type="ECO:0000256" key="8">
    <source>
        <dbReference type="ARBA" id="ARBA00023136"/>
    </source>
</evidence>
<dbReference type="FunFam" id="1.10.287.130:FF:000001">
    <property type="entry name" value="Two-component sensor histidine kinase"/>
    <property type="match status" value="1"/>
</dbReference>
<dbReference type="SMART" id="SM00304">
    <property type="entry name" value="HAMP"/>
    <property type="match status" value="1"/>
</dbReference>
<keyword evidence="14" id="KW-1185">Reference proteome</keyword>
<dbReference type="STRING" id="1122184.SAMN02745176_01031"/>